<keyword evidence="4" id="KW-1185">Reference proteome</keyword>
<feature type="transmembrane region" description="Helical" evidence="2">
    <location>
        <begin position="237"/>
        <end position="261"/>
    </location>
</feature>
<keyword evidence="2" id="KW-0472">Membrane</keyword>
<name>A0A4P9XT95_9FUNG</name>
<feature type="transmembrane region" description="Helical" evidence="2">
    <location>
        <begin position="338"/>
        <end position="356"/>
    </location>
</feature>
<gene>
    <name evidence="3" type="ORF">THASP1DRAFT_22762</name>
</gene>
<accession>A0A4P9XT95</accession>
<evidence type="ECO:0000256" key="2">
    <source>
        <dbReference type="SAM" id="Phobius"/>
    </source>
</evidence>
<feature type="transmembrane region" description="Helical" evidence="2">
    <location>
        <begin position="376"/>
        <end position="397"/>
    </location>
</feature>
<reference evidence="4" key="1">
    <citation type="journal article" date="2018" name="Nat. Microbiol.">
        <title>Leveraging single-cell genomics to expand the fungal tree of life.</title>
        <authorList>
            <person name="Ahrendt S.R."/>
            <person name="Quandt C.A."/>
            <person name="Ciobanu D."/>
            <person name="Clum A."/>
            <person name="Salamov A."/>
            <person name="Andreopoulos B."/>
            <person name="Cheng J.F."/>
            <person name="Woyke T."/>
            <person name="Pelin A."/>
            <person name="Henrissat B."/>
            <person name="Reynolds N.K."/>
            <person name="Benny G.L."/>
            <person name="Smith M.E."/>
            <person name="James T.Y."/>
            <person name="Grigoriev I.V."/>
        </authorList>
    </citation>
    <scope>NUCLEOTIDE SEQUENCE [LARGE SCALE GENOMIC DNA]</scope>
    <source>
        <strain evidence="4">RSA 1356</strain>
    </source>
</reference>
<proteinExistence type="predicted"/>
<dbReference type="AlphaFoldDB" id="A0A4P9XT95"/>
<protein>
    <submittedName>
        <fullName evidence="3">Uncharacterized protein</fullName>
    </submittedName>
</protein>
<feature type="transmembrane region" description="Helical" evidence="2">
    <location>
        <begin position="448"/>
        <end position="470"/>
    </location>
</feature>
<feature type="region of interest" description="Disordered" evidence="1">
    <location>
        <begin position="516"/>
        <end position="544"/>
    </location>
</feature>
<keyword evidence="2" id="KW-1133">Transmembrane helix</keyword>
<feature type="transmembrane region" description="Helical" evidence="2">
    <location>
        <begin position="418"/>
        <end position="442"/>
    </location>
</feature>
<dbReference type="EMBL" id="KZ992517">
    <property type="protein sequence ID" value="RKP09388.1"/>
    <property type="molecule type" value="Genomic_DNA"/>
</dbReference>
<evidence type="ECO:0000313" key="4">
    <source>
        <dbReference type="Proteomes" id="UP000271241"/>
    </source>
</evidence>
<evidence type="ECO:0000313" key="3">
    <source>
        <dbReference type="EMBL" id="RKP09388.1"/>
    </source>
</evidence>
<keyword evidence="2" id="KW-0812">Transmembrane</keyword>
<feature type="region of interest" description="Disordered" evidence="1">
    <location>
        <begin position="571"/>
        <end position="595"/>
    </location>
</feature>
<feature type="transmembrane region" description="Helical" evidence="2">
    <location>
        <begin position="273"/>
        <end position="291"/>
    </location>
</feature>
<sequence>MRISRSSTQRTGTVGGLAHFLWPLLAVILMCRVTVTHARLTINVLSRQERNSFVEEDDWPTTVVYPTYGYFQGDPAQMLFNITGAADSPWMSRSSPCVVQFSPDLGLKTNTNDHKTAITVISWGNAMTYGCQTIAQLANAVVEYSKRRVEFGYVPISALVVSLNTIVDNVSGGPYSEAYTSTGPSITETMPDLPVALLPEKYMSDLAKQQRRAPTSFKLEGELGPWNVYFGSIYLKVFQYVLVALSSALMAYGLFAMIRLIRAGEFRIEQRNVVFLLGMVSTALFIAMLPMGAARHAFVILSQLCAITFTCGFYILIDICSWLTCAINQGGHPKWQRGVICASGFVIVACYVYQIIHSTLPTPYQASTIRKIINYLVPSIQLMNAIAFLYFGIAFYRSSRKFTLNHQTHAALTHLTRVTAAGFASIIILTIANSLIIGSYGASTPERVFAHHVLNHIAVTLRSAGLLWIFSVRMPANSQYGTDSTPLTWRDNSNIDIQSWSSSFVNRVARRLGIQRFGKRSRHHDTSNLSMTQPRSGPGYSFSGITQSSGILSPKSDTSFSSESLRNASLKMQASKVMRSPRKDSLPKSPLSAPPQIVVSIGSHEQISTSLSGDTAV</sequence>
<evidence type="ECO:0000256" key="1">
    <source>
        <dbReference type="SAM" id="MobiDB-lite"/>
    </source>
</evidence>
<dbReference type="Proteomes" id="UP000271241">
    <property type="component" value="Unassembled WGS sequence"/>
</dbReference>
<organism evidence="3 4">
    <name type="scientific">Thamnocephalis sphaerospora</name>
    <dbReference type="NCBI Taxonomy" id="78915"/>
    <lineage>
        <taxon>Eukaryota</taxon>
        <taxon>Fungi</taxon>
        <taxon>Fungi incertae sedis</taxon>
        <taxon>Zoopagomycota</taxon>
        <taxon>Zoopagomycotina</taxon>
        <taxon>Zoopagomycetes</taxon>
        <taxon>Zoopagales</taxon>
        <taxon>Sigmoideomycetaceae</taxon>
        <taxon>Thamnocephalis</taxon>
    </lineage>
</organism>
<feature type="transmembrane region" description="Helical" evidence="2">
    <location>
        <begin position="297"/>
        <end position="317"/>
    </location>
</feature>